<proteinExistence type="predicted"/>
<dbReference type="SUPFAM" id="SSF74853">
    <property type="entry name" value="Lamin A/C globular tail domain"/>
    <property type="match status" value="1"/>
</dbReference>
<name>B8GKR4_METPE</name>
<dbReference type="GeneID" id="25394187"/>
<dbReference type="HOGENOM" id="CLU_833174_0_0_2"/>
<dbReference type="InterPro" id="IPR001322">
    <property type="entry name" value="Lamin_tail_dom"/>
</dbReference>
<dbReference type="RefSeq" id="WP_012618529.1">
    <property type="nucleotide sequence ID" value="NC_011832.1"/>
</dbReference>
<dbReference type="STRING" id="521011.Mpal_1905"/>
<feature type="domain" description="LTD" evidence="1">
    <location>
        <begin position="52"/>
        <end position="195"/>
    </location>
</feature>
<reference evidence="2 3" key="1">
    <citation type="journal article" date="2015" name="Genome Announc.">
        <title>Complete Genome Sequence of Methanosphaerula palustris E1-9CT, a Hydrogenotrophic Methanogen Isolated from a Minerotrophic Fen Peatland.</title>
        <authorList>
            <person name="Cadillo-Quiroz H."/>
            <person name="Browne P."/>
            <person name="Kyrpides N."/>
            <person name="Woyke T."/>
            <person name="Goodwin L."/>
            <person name="Detter C."/>
            <person name="Yavitt J.B."/>
            <person name="Zinder S.H."/>
        </authorList>
    </citation>
    <scope>NUCLEOTIDE SEQUENCE [LARGE SCALE GENOMIC DNA]</scope>
    <source>
        <strain evidence="3">ATCC BAA-1556 / DSM 19958 / E1-9c</strain>
    </source>
</reference>
<dbReference type="KEGG" id="mpl:Mpal_1905"/>
<accession>B8GKR4</accession>
<gene>
    <name evidence="2" type="ordered locus">Mpal_1905</name>
</gene>
<evidence type="ECO:0000313" key="2">
    <source>
        <dbReference type="EMBL" id="ACL17210.1"/>
    </source>
</evidence>
<dbReference type="InterPro" id="IPR036415">
    <property type="entry name" value="Lamin_tail_dom_sf"/>
</dbReference>
<dbReference type="Gene3D" id="2.60.40.1260">
    <property type="entry name" value="Lamin Tail domain"/>
    <property type="match status" value="1"/>
</dbReference>
<evidence type="ECO:0000259" key="1">
    <source>
        <dbReference type="PROSITE" id="PS51841"/>
    </source>
</evidence>
<protein>
    <recommendedName>
        <fullName evidence="1">LTD domain-containing protein</fullName>
    </recommendedName>
</protein>
<dbReference type="Pfam" id="PF00932">
    <property type="entry name" value="LTD"/>
    <property type="match status" value="1"/>
</dbReference>
<organism evidence="2 3">
    <name type="scientific">Methanosphaerula palustris (strain ATCC BAA-1556 / DSM 19958 / E1-9c)</name>
    <dbReference type="NCBI Taxonomy" id="521011"/>
    <lineage>
        <taxon>Archaea</taxon>
        <taxon>Methanobacteriati</taxon>
        <taxon>Methanobacteriota</taxon>
        <taxon>Stenosarchaea group</taxon>
        <taxon>Methanomicrobia</taxon>
        <taxon>Methanomicrobiales</taxon>
        <taxon>Methanoregulaceae</taxon>
        <taxon>Methanosphaerula</taxon>
    </lineage>
</organism>
<evidence type="ECO:0000313" key="3">
    <source>
        <dbReference type="Proteomes" id="UP000002457"/>
    </source>
</evidence>
<dbReference type="eggNOG" id="arCOG08231">
    <property type="taxonomic scope" value="Archaea"/>
</dbReference>
<dbReference type="AlphaFoldDB" id="B8GKR4"/>
<dbReference type="EMBL" id="CP001338">
    <property type="protein sequence ID" value="ACL17210.1"/>
    <property type="molecule type" value="Genomic_DNA"/>
</dbReference>
<keyword evidence="3" id="KW-1185">Reference proteome</keyword>
<dbReference type="OrthoDB" id="3327at2157"/>
<dbReference type="PROSITE" id="PS51841">
    <property type="entry name" value="LTD"/>
    <property type="match status" value="1"/>
</dbReference>
<sequence length="333" mass="36115" precursor="true">MRTLVLSGILILLLICLSPAVAADTTQTPTVNITTVAVTTSIPVNTVIPVNTTESVTSTPVPFVSDGSHYDIHVTNLDVLAQAVTLVNNGTLPVPLDNWFIVNSGISQIYTFPNFTLQPSATVIVYTGTGVNSATSLYWGLNGTVWNQNGDTATLFDDLGTVISVCSATSGGATPTPVPTTVVTTIPTSAHGTPRYHAGDVIWTDYTRQDKYWVILAYDNATDKYGRSVILPNRDGTWGHLVTSDILWDDRLYVETYYPVLMVHLDPLKIVIGDFTVVTPTPGPSVTPTPDPRSGGFTAMDIFKKPADADYKRTHQTGPKINFIRWYPPWARG</sequence>
<dbReference type="Proteomes" id="UP000002457">
    <property type="component" value="Chromosome"/>
</dbReference>